<reference evidence="22" key="1">
    <citation type="submission" date="2016-05" db="EMBL/GenBank/DDBJ databases">
        <authorList>
            <person name="Baek K."/>
            <person name="Yang S.-J."/>
        </authorList>
    </citation>
    <scope>NUCLEOTIDE SEQUENCE [LARGE SCALE GENOMIC DNA]</scope>
    <source>
        <strain evidence="22">ST58-10</strain>
    </source>
</reference>
<keyword evidence="5 18" id="KW-0808">Transferase</keyword>
<dbReference type="InterPro" id="IPR029044">
    <property type="entry name" value="Nucleotide-diphossugar_trans"/>
</dbReference>
<dbReference type="CDD" id="cd03353">
    <property type="entry name" value="LbH_GlmU_C"/>
    <property type="match status" value="1"/>
</dbReference>
<feature type="active site" description="Proton acceptor" evidence="18">
    <location>
        <position position="361"/>
    </location>
</feature>
<dbReference type="EMBL" id="CP015839">
    <property type="protein sequence ID" value="ANG65011.1"/>
    <property type="molecule type" value="Genomic_DNA"/>
</dbReference>
<comment type="function">
    <text evidence="17 18">Catalyzes the last two sequential reactions in the de novo biosynthetic pathway for UDP-N-acetylglucosamine (UDP-GlcNAc). The C-terminal domain catalyzes the transfer of acetyl group from acetyl coenzyme A to glucosamine-1-phosphate (GlcN-1-P) to produce N-acetylglucosamine-1-phosphate (GlcNAc-1-P), which is converted into UDP-GlcNAc by the transfer of uridine 5-monophosphate (from uridine 5-triphosphate), a reaction catalyzed by the N-terminal domain.</text>
</comment>
<dbReference type="STRING" id="1821621.A8C75_22705"/>
<feature type="binding site" evidence="18">
    <location>
        <begin position="384"/>
        <end position="385"/>
    </location>
    <ligand>
        <name>acetyl-CoA</name>
        <dbReference type="ChEBI" id="CHEBI:57288"/>
    </ligand>
</feature>
<dbReference type="GO" id="GO:0009245">
    <property type="term" value="P:lipid A biosynthetic process"/>
    <property type="evidence" value="ECO:0007669"/>
    <property type="project" value="UniProtKB-UniRule"/>
</dbReference>
<dbReference type="Proteomes" id="UP000078070">
    <property type="component" value="Chromosome"/>
</dbReference>
<dbReference type="InterPro" id="IPR001451">
    <property type="entry name" value="Hexapep"/>
</dbReference>
<keyword evidence="7 18" id="KW-0479">Metal-binding</keyword>
<dbReference type="Pfam" id="PF00132">
    <property type="entry name" value="Hexapep"/>
    <property type="match status" value="1"/>
</dbReference>
<feature type="binding site" evidence="18">
    <location>
        <position position="375"/>
    </location>
    <ligand>
        <name>UDP-N-acetyl-alpha-D-glucosamine</name>
        <dbReference type="ChEBI" id="CHEBI:57705"/>
    </ligand>
</feature>
<evidence type="ECO:0000256" key="2">
    <source>
        <dbReference type="ARBA" id="ARBA00007707"/>
    </source>
</evidence>
<evidence type="ECO:0000256" key="1">
    <source>
        <dbReference type="ARBA" id="ARBA00004496"/>
    </source>
</evidence>
<evidence type="ECO:0000256" key="5">
    <source>
        <dbReference type="ARBA" id="ARBA00022679"/>
    </source>
</evidence>
<dbReference type="Pfam" id="PF25087">
    <property type="entry name" value="GMPPB_C"/>
    <property type="match status" value="1"/>
</dbReference>
<gene>
    <name evidence="18" type="primary">glmU</name>
    <name evidence="21" type="ORF">A8C75_22705</name>
</gene>
<evidence type="ECO:0000256" key="14">
    <source>
        <dbReference type="ARBA" id="ARBA00023316"/>
    </source>
</evidence>
<feature type="binding site" evidence="18">
    <location>
        <position position="364"/>
    </location>
    <ligand>
        <name>UDP-N-acetyl-alpha-D-glucosamine</name>
        <dbReference type="ChEBI" id="CHEBI:57705"/>
    </ligand>
</feature>
<dbReference type="Gene3D" id="2.160.10.10">
    <property type="entry name" value="Hexapeptide repeat proteins"/>
    <property type="match status" value="1"/>
</dbReference>
<feature type="binding site" evidence="18">
    <location>
        <begin position="78"/>
        <end position="79"/>
    </location>
    <ligand>
        <name>UDP-N-acetyl-alpha-D-glucosamine</name>
        <dbReference type="ChEBI" id="CHEBI:57705"/>
    </ligand>
</feature>
<dbReference type="GO" id="GO:0000287">
    <property type="term" value="F:magnesium ion binding"/>
    <property type="evidence" value="ECO:0007669"/>
    <property type="project" value="UniProtKB-UniRule"/>
</dbReference>
<comment type="similarity">
    <text evidence="3 18">In the N-terminal section; belongs to the N-acetylglucosamine-1-phosphate uridyltransferase family.</text>
</comment>
<feature type="binding site" evidence="18">
    <location>
        <position position="102"/>
    </location>
    <ligand>
        <name>Mg(2+)</name>
        <dbReference type="ChEBI" id="CHEBI:18420"/>
    </ligand>
</feature>
<dbReference type="InterPro" id="IPR018357">
    <property type="entry name" value="Hexapep_transf_CS"/>
</dbReference>
<dbReference type="Gene3D" id="3.90.550.10">
    <property type="entry name" value="Spore Coat Polysaccharide Biosynthesis Protein SpsA, Chain A"/>
    <property type="match status" value="1"/>
</dbReference>
<organism evidence="21 22">
    <name type="scientific">Marinobacterium aestuarii</name>
    <dbReference type="NCBI Taxonomy" id="1821621"/>
    <lineage>
        <taxon>Bacteria</taxon>
        <taxon>Pseudomonadati</taxon>
        <taxon>Pseudomonadota</taxon>
        <taxon>Gammaproteobacteria</taxon>
        <taxon>Oceanospirillales</taxon>
        <taxon>Oceanospirillaceae</taxon>
        <taxon>Marinobacterium</taxon>
    </lineage>
</organism>
<feature type="binding site" evidence="18">
    <location>
        <begin position="100"/>
        <end position="102"/>
    </location>
    <ligand>
        <name>UDP-N-acetyl-alpha-D-glucosamine</name>
        <dbReference type="ChEBI" id="CHEBI:57705"/>
    </ligand>
</feature>
<dbReference type="GO" id="GO:0016020">
    <property type="term" value="C:membrane"/>
    <property type="evidence" value="ECO:0007669"/>
    <property type="project" value="GOC"/>
</dbReference>
<comment type="subunit">
    <text evidence="18">Homotrimer.</text>
</comment>
<evidence type="ECO:0000256" key="13">
    <source>
        <dbReference type="ARBA" id="ARBA00023315"/>
    </source>
</evidence>
<dbReference type="InterPro" id="IPR050065">
    <property type="entry name" value="GlmU-like"/>
</dbReference>
<dbReference type="GO" id="GO:0071555">
    <property type="term" value="P:cell wall organization"/>
    <property type="evidence" value="ECO:0007669"/>
    <property type="project" value="UniProtKB-KW"/>
</dbReference>
<evidence type="ECO:0000256" key="3">
    <source>
        <dbReference type="ARBA" id="ARBA00007947"/>
    </source>
</evidence>
<keyword evidence="10 18" id="KW-0133">Cell shape</keyword>
<dbReference type="SUPFAM" id="SSF53448">
    <property type="entry name" value="Nucleotide-diphospho-sugar transferases"/>
    <property type="match status" value="1"/>
</dbReference>
<evidence type="ECO:0000256" key="15">
    <source>
        <dbReference type="ARBA" id="ARBA00048247"/>
    </source>
</evidence>
<evidence type="ECO:0000313" key="22">
    <source>
        <dbReference type="Proteomes" id="UP000078070"/>
    </source>
</evidence>
<dbReference type="Pfam" id="PF12804">
    <property type="entry name" value="NTP_transf_3"/>
    <property type="match status" value="1"/>
</dbReference>
<feature type="binding site" evidence="18">
    <location>
        <position position="22"/>
    </location>
    <ligand>
        <name>UDP-N-acetyl-alpha-D-glucosamine</name>
        <dbReference type="ChEBI" id="CHEBI:57705"/>
    </ligand>
</feature>
<dbReference type="HAMAP" id="MF_01631">
    <property type="entry name" value="GlmU"/>
    <property type="match status" value="1"/>
</dbReference>
<evidence type="ECO:0000259" key="19">
    <source>
        <dbReference type="Pfam" id="PF12804"/>
    </source>
</evidence>
<dbReference type="PANTHER" id="PTHR43584:SF3">
    <property type="entry name" value="BIFUNCTIONAL PROTEIN GLMU"/>
    <property type="match status" value="1"/>
</dbReference>
<keyword evidence="14 18" id="KW-0961">Cell wall biogenesis/degradation</keyword>
<evidence type="ECO:0000256" key="4">
    <source>
        <dbReference type="ARBA" id="ARBA00022490"/>
    </source>
</evidence>
<comment type="pathway">
    <text evidence="18">Nucleotide-sugar biosynthesis; UDP-N-acetyl-alpha-D-glucosamine biosynthesis; N-acetyl-alpha-D-glucosamine 1-phosphate from alpha-D-glucosamine 6-phosphate (route II): step 2/2.</text>
</comment>
<proteinExistence type="inferred from homology"/>
<evidence type="ECO:0000313" key="21">
    <source>
        <dbReference type="EMBL" id="ANG65011.1"/>
    </source>
</evidence>
<keyword evidence="9 18" id="KW-0460">Magnesium</keyword>
<sequence>MSLDVIILAAGQGSRMKSKKPKVLHGIGGKPMVQHVIDCAVELDAPRIHVVVGHGAEQVREALGDQALHFALQAEQLGTGHAVAQALDGTEASGISLVLYGDVPLTRSETLRQLVAIAAQDKLGLLTVKLTDPSGYGRIIRNDADQVVAIVEHKDATEAQREVDEVNTGILALPTRLLADWLPRLSSNNVQGEYYLTDIIAMAAEQGVLIEAIQPEHEQEVQGVNNRLQQAELERWYQLREAQRLMHQGVTLLDPSRLDVRGNLSVGLDVVIDINCLFEGRVTLGNDVTIGPNCHISDAVIGDGCHIKANSVIEQATLQENCDIGPFARLRPGTVLAAGVKVGNFVETKKARIGAGSKVSHLSYVGDALIGSGVNVGAGTITCNYDGVNKSQTEIGDGAFIGSNSALVAPVKVGAGATVGAGSTITRDVAGDQLSVARAKQRNLDGWPRPTKRQD</sequence>
<evidence type="ECO:0000259" key="20">
    <source>
        <dbReference type="Pfam" id="PF25087"/>
    </source>
</evidence>
<dbReference type="EC" id="2.7.7.23" evidence="18"/>
<dbReference type="KEGG" id="mars:A8C75_22705"/>
<dbReference type="OrthoDB" id="9775031at2"/>
<evidence type="ECO:0000256" key="16">
    <source>
        <dbReference type="ARBA" id="ARBA00048493"/>
    </source>
</evidence>
<feature type="domain" description="Mannose-1-phosphate guanyltransferase C-terminal" evidence="20">
    <location>
        <begin position="261"/>
        <end position="349"/>
    </location>
</feature>
<dbReference type="InterPro" id="IPR011004">
    <property type="entry name" value="Trimer_LpxA-like_sf"/>
</dbReference>
<dbReference type="GO" id="GO:0000902">
    <property type="term" value="P:cell morphogenesis"/>
    <property type="evidence" value="ECO:0007669"/>
    <property type="project" value="UniProtKB-UniRule"/>
</dbReference>
<dbReference type="PANTHER" id="PTHR43584">
    <property type="entry name" value="NUCLEOTIDYL TRANSFERASE"/>
    <property type="match status" value="1"/>
</dbReference>
<feature type="binding site" evidence="18">
    <location>
        <position position="152"/>
    </location>
    <ligand>
        <name>UDP-N-acetyl-alpha-D-glucosamine</name>
        <dbReference type="ChEBI" id="CHEBI:57705"/>
    </ligand>
</feature>
<dbReference type="InterPro" id="IPR056729">
    <property type="entry name" value="GMPPB_C"/>
</dbReference>
<keyword evidence="22" id="KW-1185">Reference proteome</keyword>
<feature type="binding site" evidence="18">
    <location>
        <position position="378"/>
    </location>
    <ligand>
        <name>acetyl-CoA</name>
        <dbReference type="ChEBI" id="CHEBI:57288"/>
    </ligand>
</feature>
<feature type="region of interest" description="Linker" evidence="18">
    <location>
        <begin position="228"/>
        <end position="248"/>
    </location>
</feature>
<name>A0A1A9F579_9GAMM</name>
<dbReference type="GO" id="GO:0005737">
    <property type="term" value="C:cytoplasm"/>
    <property type="evidence" value="ECO:0007669"/>
    <property type="project" value="UniProtKB-SubCell"/>
</dbReference>
<dbReference type="GO" id="GO:0006048">
    <property type="term" value="P:UDP-N-acetylglucosamine biosynthetic process"/>
    <property type="evidence" value="ECO:0007669"/>
    <property type="project" value="UniProtKB-UniPathway"/>
</dbReference>
<keyword evidence="4 18" id="KW-0963">Cytoplasm</keyword>
<dbReference type="GO" id="GO:0003977">
    <property type="term" value="F:UDP-N-acetylglucosamine diphosphorylase activity"/>
    <property type="evidence" value="ECO:0007669"/>
    <property type="project" value="UniProtKB-UniRule"/>
</dbReference>
<evidence type="ECO:0000256" key="12">
    <source>
        <dbReference type="ARBA" id="ARBA00023268"/>
    </source>
</evidence>
<evidence type="ECO:0000256" key="18">
    <source>
        <dbReference type="HAMAP-Rule" id="MF_01631"/>
    </source>
</evidence>
<feature type="domain" description="MobA-like NTP transferase" evidence="19">
    <location>
        <begin position="5"/>
        <end position="121"/>
    </location>
</feature>
<keyword evidence="6 18" id="KW-0548">Nucleotidyltransferase</keyword>
<feature type="binding site" evidence="18">
    <location>
        <position position="73"/>
    </location>
    <ligand>
        <name>UDP-N-acetyl-alpha-D-glucosamine</name>
        <dbReference type="ChEBI" id="CHEBI:57705"/>
    </ligand>
</feature>
<dbReference type="GO" id="GO:0019134">
    <property type="term" value="F:glucosamine-1-phosphate N-acetyltransferase activity"/>
    <property type="evidence" value="ECO:0007669"/>
    <property type="project" value="UniProtKB-UniRule"/>
</dbReference>
<protein>
    <recommendedName>
        <fullName evidence="18">Bifunctional protein GlmU</fullName>
    </recommendedName>
    <domain>
        <recommendedName>
            <fullName evidence="18">UDP-N-acetylglucosamine pyrophosphorylase</fullName>
            <ecNumber evidence="18">2.7.7.23</ecNumber>
        </recommendedName>
        <alternativeName>
            <fullName evidence="18">N-acetylglucosamine-1-phosphate uridyltransferase</fullName>
        </alternativeName>
    </domain>
    <domain>
        <recommendedName>
            <fullName evidence="18">Glucosamine-1-phosphate N-acetyltransferase</fullName>
            <ecNumber evidence="18">2.3.1.157</ecNumber>
        </recommendedName>
    </domain>
</protein>
<evidence type="ECO:0000256" key="8">
    <source>
        <dbReference type="ARBA" id="ARBA00022737"/>
    </source>
</evidence>
<evidence type="ECO:0000256" key="10">
    <source>
        <dbReference type="ARBA" id="ARBA00022960"/>
    </source>
</evidence>
<comment type="catalytic activity">
    <reaction evidence="16 18">
        <text>N-acetyl-alpha-D-glucosamine 1-phosphate + UTP + H(+) = UDP-N-acetyl-alpha-D-glucosamine + diphosphate</text>
        <dbReference type="Rhea" id="RHEA:13509"/>
        <dbReference type="ChEBI" id="CHEBI:15378"/>
        <dbReference type="ChEBI" id="CHEBI:33019"/>
        <dbReference type="ChEBI" id="CHEBI:46398"/>
        <dbReference type="ChEBI" id="CHEBI:57705"/>
        <dbReference type="ChEBI" id="CHEBI:57776"/>
        <dbReference type="EC" id="2.7.7.23"/>
    </reaction>
</comment>
<feature type="binding site" evidence="18">
    <location>
        <begin position="8"/>
        <end position="11"/>
    </location>
    <ligand>
        <name>UDP-N-acetyl-alpha-D-glucosamine</name>
        <dbReference type="ChEBI" id="CHEBI:57705"/>
    </ligand>
</feature>
<keyword evidence="11 18" id="KW-0573">Peptidoglycan synthesis</keyword>
<dbReference type="UniPathway" id="UPA00113">
    <property type="reaction ID" value="UER00532"/>
</dbReference>
<dbReference type="GO" id="GO:0009252">
    <property type="term" value="P:peptidoglycan biosynthetic process"/>
    <property type="evidence" value="ECO:0007669"/>
    <property type="project" value="UniProtKB-UniRule"/>
</dbReference>
<dbReference type="PROSITE" id="PS00101">
    <property type="entry name" value="HEXAPEP_TRANSFERASES"/>
    <property type="match status" value="1"/>
</dbReference>
<feature type="binding site" evidence="18">
    <location>
        <position position="403"/>
    </location>
    <ligand>
        <name>acetyl-CoA</name>
        <dbReference type="ChEBI" id="CHEBI:57288"/>
    </ligand>
</feature>
<comment type="similarity">
    <text evidence="2 18">In the C-terminal section; belongs to the transferase hexapeptide repeat family.</text>
</comment>
<comment type="cofactor">
    <cofactor evidence="18">
        <name>Mg(2+)</name>
        <dbReference type="ChEBI" id="CHEBI:18420"/>
    </cofactor>
    <text evidence="18">Binds 1 Mg(2+) ion per subunit.</text>
</comment>
<dbReference type="RefSeq" id="WP_067386812.1">
    <property type="nucleotide sequence ID" value="NZ_CP015839.1"/>
</dbReference>
<dbReference type="CDD" id="cd02540">
    <property type="entry name" value="GT2_GlmU_N_bac"/>
    <property type="match status" value="1"/>
</dbReference>
<dbReference type="EC" id="2.3.1.157" evidence="18"/>
<evidence type="ECO:0000256" key="9">
    <source>
        <dbReference type="ARBA" id="ARBA00022842"/>
    </source>
</evidence>
<dbReference type="UniPathway" id="UPA00973"/>
<feature type="binding site" evidence="18">
    <location>
        <position position="349"/>
    </location>
    <ligand>
        <name>UDP-N-acetyl-alpha-D-glucosamine</name>
        <dbReference type="ChEBI" id="CHEBI:57705"/>
    </ligand>
</feature>
<evidence type="ECO:0000256" key="7">
    <source>
        <dbReference type="ARBA" id="ARBA00022723"/>
    </source>
</evidence>
<feature type="region of interest" description="N-acetyltransferase" evidence="18">
    <location>
        <begin position="249"/>
        <end position="455"/>
    </location>
</feature>
<dbReference type="NCBIfam" id="TIGR01173">
    <property type="entry name" value="glmU"/>
    <property type="match status" value="1"/>
</dbReference>
<evidence type="ECO:0000256" key="17">
    <source>
        <dbReference type="ARBA" id="ARBA00049628"/>
    </source>
</evidence>
<feature type="binding site" evidence="18">
    <location>
        <position position="137"/>
    </location>
    <ligand>
        <name>UDP-N-acetyl-alpha-D-glucosamine</name>
        <dbReference type="ChEBI" id="CHEBI:57705"/>
    </ligand>
</feature>
<keyword evidence="13 18" id="KW-0012">Acyltransferase</keyword>
<evidence type="ECO:0000256" key="11">
    <source>
        <dbReference type="ARBA" id="ARBA00022984"/>
    </source>
</evidence>
<evidence type="ECO:0000256" key="6">
    <source>
        <dbReference type="ARBA" id="ARBA00022695"/>
    </source>
</evidence>
<comment type="pathway">
    <text evidence="18">Nucleotide-sugar biosynthesis; UDP-N-acetyl-alpha-D-glucosamine biosynthesis; UDP-N-acetyl-alpha-D-glucosamine from N-acetyl-alpha-D-glucosamine 1-phosphate: step 1/1.</text>
</comment>
<feature type="binding site" evidence="18">
    <location>
        <position position="331"/>
    </location>
    <ligand>
        <name>UDP-N-acetyl-alpha-D-glucosamine</name>
        <dbReference type="ChEBI" id="CHEBI:57705"/>
    </ligand>
</feature>
<accession>A0A1A9F579</accession>
<dbReference type="SUPFAM" id="SSF51161">
    <property type="entry name" value="Trimeric LpxA-like enzymes"/>
    <property type="match status" value="1"/>
</dbReference>
<dbReference type="InterPro" id="IPR025877">
    <property type="entry name" value="MobA-like_NTP_Trfase"/>
</dbReference>
<feature type="binding site" evidence="18">
    <location>
        <position position="421"/>
    </location>
    <ligand>
        <name>acetyl-CoA</name>
        <dbReference type="ChEBI" id="CHEBI:57288"/>
    </ligand>
</feature>
<feature type="binding site" evidence="18">
    <location>
        <position position="225"/>
    </location>
    <ligand>
        <name>Mg(2+)</name>
        <dbReference type="ChEBI" id="CHEBI:18420"/>
    </ligand>
</feature>
<dbReference type="InterPro" id="IPR005882">
    <property type="entry name" value="Bifunctional_GlmU"/>
</dbReference>
<feature type="region of interest" description="Pyrophosphorylase" evidence="18">
    <location>
        <begin position="1"/>
        <end position="227"/>
    </location>
</feature>
<feature type="binding site" evidence="18">
    <location>
        <position position="167"/>
    </location>
    <ligand>
        <name>UDP-N-acetyl-alpha-D-glucosamine</name>
        <dbReference type="ChEBI" id="CHEBI:57705"/>
    </ligand>
</feature>
<dbReference type="AlphaFoldDB" id="A0A1A9F579"/>
<feature type="binding site" evidence="18">
    <location>
        <position position="438"/>
    </location>
    <ligand>
        <name>acetyl-CoA</name>
        <dbReference type="ChEBI" id="CHEBI:57288"/>
    </ligand>
</feature>
<comment type="pathway">
    <text evidence="18">Bacterial outer membrane biogenesis; LPS lipid A biosynthesis.</text>
</comment>
<reference evidence="21 22" key="2">
    <citation type="journal article" date="2018" name="Int. J. Syst. Evol. Microbiol.">
        <title>Marinobacterium aestuarii sp. nov., a benzene-degrading marine bacterium isolated from estuary sediment.</title>
        <authorList>
            <person name="Bae S.S."/>
            <person name="Jung J."/>
            <person name="Chung D."/>
            <person name="Baek K."/>
        </authorList>
    </citation>
    <scope>NUCLEOTIDE SEQUENCE [LARGE SCALE GENOMIC DNA]</scope>
    <source>
        <strain evidence="21 22">ST58-10</strain>
    </source>
</reference>
<keyword evidence="12 18" id="KW-0511">Multifunctional enzyme</keyword>
<comment type="catalytic activity">
    <reaction evidence="15 18">
        <text>alpha-D-glucosamine 1-phosphate + acetyl-CoA = N-acetyl-alpha-D-glucosamine 1-phosphate + CoA + H(+)</text>
        <dbReference type="Rhea" id="RHEA:13725"/>
        <dbReference type="ChEBI" id="CHEBI:15378"/>
        <dbReference type="ChEBI" id="CHEBI:57287"/>
        <dbReference type="ChEBI" id="CHEBI:57288"/>
        <dbReference type="ChEBI" id="CHEBI:57776"/>
        <dbReference type="ChEBI" id="CHEBI:58516"/>
        <dbReference type="EC" id="2.3.1.157"/>
    </reaction>
</comment>
<keyword evidence="8 18" id="KW-0677">Repeat</keyword>
<dbReference type="GO" id="GO:0008360">
    <property type="term" value="P:regulation of cell shape"/>
    <property type="evidence" value="ECO:0007669"/>
    <property type="project" value="UniProtKB-KW"/>
</dbReference>
<comment type="subcellular location">
    <subcellularLocation>
        <location evidence="1 18">Cytoplasm</location>
    </subcellularLocation>
</comment>
<feature type="binding site" evidence="18">
    <location>
        <position position="225"/>
    </location>
    <ligand>
        <name>UDP-N-acetyl-alpha-D-glucosamine</name>
        <dbReference type="ChEBI" id="CHEBI:57705"/>
    </ligand>
</feature>
<dbReference type="InterPro" id="IPR038009">
    <property type="entry name" value="GlmU_C_LbH"/>
</dbReference>